<evidence type="ECO:0000313" key="2">
    <source>
        <dbReference type="EMBL" id="CDH04914.1"/>
    </source>
</evidence>
<dbReference type="Proteomes" id="UP000028483">
    <property type="component" value="Unassembled WGS sequence"/>
</dbReference>
<name>A0A077P294_XENBV</name>
<sequence length="147" mass="17088">MKPKTAQNRFQAVLAHFLFIYDLFSGKKIASYQNMYSNQVVRDLQPLSKVLTTRSYQFSEDIQTAQNELKQRYEQFQNYFWGLVGGSFFAIVLVTAFSTKFFFGQAADRNFNVMLSTYNQVGELRKQIGALEHKLNKSPDNSEKKKK</sequence>
<keyword evidence="1" id="KW-0472">Membrane</keyword>
<proteinExistence type="predicted"/>
<reference evidence="2" key="1">
    <citation type="submission" date="2013-07" db="EMBL/GenBank/DDBJ databases">
        <title>Sub-species coevolution in mutualistic symbiosis.</title>
        <authorList>
            <person name="Murfin K."/>
            <person name="Klassen J."/>
            <person name="Lee M."/>
            <person name="Forst S."/>
            <person name="Stock P."/>
            <person name="Goodrich-Blair H."/>
        </authorList>
    </citation>
    <scope>NUCLEOTIDE SEQUENCE [LARGE SCALE GENOMIC DNA]</scope>
    <source>
        <strain evidence="2">Oregonense</strain>
    </source>
</reference>
<accession>A0A077P294</accession>
<keyword evidence="1" id="KW-1133">Transmembrane helix</keyword>
<comment type="caution">
    <text evidence="2">The sequence shown here is derived from an EMBL/GenBank/DDBJ whole genome shotgun (WGS) entry which is preliminary data.</text>
</comment>
<gene>
    <name evidence="2" type="ORF">XBO1_1570010</name>
</gene>
<organism evidence="2">
    <name type="scientific">Xenorhabdus bovienii str. oregonense</name>
    <dbReference type="NCBI Taxonomy" id="1398202"/>
    <lineage>
        <taxon>Bacteria</taxon>
        <taxon>Pseudomonadati</taxon>
        <taxon>Pseudomonadota</taxon>
        <taxon>Gammaproteobacteria</taxon>
        <taxon>Enterobacterales</taxon>
        <taxon>Morganellaceae</taxon>
        <taxon>Xenorhabdus</taxon>
    </lineage>
</organism>
<keyword evidence="1" id="KW-0812">Transmembrane</keyword>
<dbReference type="AlphaFoldDB" id="A0A077P294"/>
<feature type="transmembrane region" description="Helical" evidence="1">
    <location>
        <begin position="79"/>
        <end position="103"/>
    </location>
</feature>
<protein>
    <submittedName>
        <fullName evidence="2">Uncharacterized protein</fullName>
    </submittedName>
</protein>
<evidence type="ECO:0000256" key="1">
    <source>
        <dbReference type="SAM" id="Phobius"/>
    </source>
</evidence>
<dbReference type="HOGENOM" id="CLU_1767348_0_0_6"/>
<dbReference type="EMBL" id="CBSX010000065">
    <property type="protein sequence ID" value="CDH04914.1"/>
    <property type="molecule type" value="Genomic_DNA"/>
</dbReference>